<dbReference type="Proteomes" id="UP000001261">
    <property type="component" value="Unassembled WGS sequence"/>
</dbReference>
<reference evidence="2" key="2">
    <citation type="journal article" date="2010" name="Genome Res.">
        <title>Population genomic sequencing of Coccidioides fungi reveals recent hybridization and transposon control.</title>
        <authorList>
            <person name="Neafsey D.E."/>
            <person name="Barker B.M."/>
            <person name="Sharpton T.J."/>
            <person name="Stajich J.E."/>
            <person name="Park D.J."/>
            <person name="Whiston E."/>
            <person name="Hung C.-Y."/>
            <person name="McMahan C."/>
            <person name="White J."/>
            <person name="Sykes S."/>
            <person name="Heiman D."/>
            <person name="Young S."/>
            <person name="Zeng Q."/>
            <person name="Abouelleil A."/>
            <person name="Aftuck L."/>
            <person name="Bessette D."/>
            <person name="Brown A."/>
            <person name="FitzGerald M."/>
            <person name="Lui A."/>
            <person name="Macdonald J.P."/>
            <person name="Priest M."/>
            <person name="Orbach M.J."/>
            <person name="Galgiani J.N."/>
            <person name="Kirkland T.N."/>
            <person name="Cole G.T."/>
            <person name="Birren B.W."/>
            <person name="Henn M.R."/>
            <person name="Taylor J.W."/>
            <person name="Rounsley S.D."/>
        </authorList>
    </citation>
    <scope>GENOME REANNOTATION</scope>
    <source>
        <strain evidence="2">RS</strain>
    </source>
</reference>
<dbReference type="AlphaFoldDB" id="A0A0D8JSQ8"/>
<dbReference type="OrthoDB" id="416786at2759"/>
<organism evidence="1 2">
    <name type="scientific">Coccidioides immitis (strain RS)</name>
    <name type="common">Valley fever fungus</name>
    <dbReference type="NCBI Taxonomy" id="246410"/>
    <lineage>
        <taxon>Eukaryota</taxon>
        <taxon>Fungi</taxon>
        <taxon>Dikarya</taxon>
        <taxon>Ascomycota</taxon>
        <taxon>Pezizomycotina</taxon>
        <taxon>Eurotiomycetes</taxon>
        <taxon>Eurotiomycetidae</taxon>
        <taxon>Onygenales</taxon>
        <taxon>Onygenaceae</taxon>
        <taxon>Coccidioides</taxon>
    </lineage>
</organism>
<reference evidence="2" key="1">
    <citation type="journal article" date="2009" name="Genome Res.">
        <title>Comparative genomic analyses of the human fungal pathogens Coccidioides and their relatives.</title>
        <authorList>
            <person name="Sharpton T.J."/>
            <person name="Stajich J.E."/>
            <person name="Rounsley S.D."/>
            <person name="Gardner M.J."/>
            <person name="Wortman J.R."/>
            <person name="Jordar V.S."/>
            <person name="Maiti R."/>
            <person name="Kodira C.D."/>
            <person name="Neafsey D.E."/>
            <person name="Zeng Q."/>
            <person name="Hung C.-Y."/>
            <person name="McMahan C."/>
            <person name="Muszewska A."/>
            <person name="Grynberg M."/>
            <person name="Mandel M.A."/>
            <person name="Kellner E.M."/>
            <person name="Barker B.M."/>
            <person name="Galgiani J.N."/>
            <person name="Orbach M.J."/>
            <person name="Kirkland T.N."/>
            <person name="Cole G.T."/>
            <person name="Henn M.R."/>
            <person name="Birren B.W."/>
            <person name="Taylor J.W."/>
        </authorList>
    </citation>
    <scope>NUCLEOTIDE SEQUENCE [LARGE SCALE GENOMIC DNA]</scope>
    <source>
        <strain evidence="2">RS</strain>
    </source>
</reference>
<protein>
    <submittedName>
        <fullName evidence="1">Uncharacterized protein</fullName>
    </submittedName>
</protein>
<dbReference type="EMBL" id="GG704911">
    <property type="protein sequence ID" value="KJF60016.1"/>
    <property type="molecule type" value="Genomic_DNA"/>
</dbReference>
<dbReference type="KEGG" id="cim:CIMG_10949"/>
<name>A0A0D8JSQ8_COCIM</name>
<proteinExistence type="predicted"/>
<evidence type="ECO:0000313" key="2">
    <source>
        <dbReference type="Proteomes" id="UP000001261"/>
    </source>
</evidence>
<evidence type="ECO:0000313" key="1">
    <source>
        <dbReference type="EMBL" id="KJF60016.1"/>
    </source>
</evidence>
<dbReference type="RefSeq" id="XP_012214379.1">
    <property type="nucleotide sequence ID" value="XM_012358956.1"/>
</dbReference>
<dbReference type="Gene3D" id="3.30.559.30">
    <property type="entry name" value="Nonribosomal peptide synthetase, condensation domain"/>
    <property type="match status" value="1"/>
</dbReference>
<dbReference type="InParanoid" id="A0A0D8JSQ8"/>
<sequence>MEALSTLMGIMLSNLEAFSSSRACQLVQTRHHSSPGVVYNLNSAGFIFGRLSWADKQRQGQPLLDAVELLQAAIPFSFIQTFPDCHVPLIFSERHGRGSWDDFIDLTCTAGWFTTLLPVEVLVDKSGDLKTMVRVVKEVRRGAAKNWVAGGIDMMEIGFNFAGLFQHIESPDSLFRLKPMSSQSLFDGAEELLVAGDKIQLFALGGRLQFHFTLPRGLNQARDLDPCVGHLKKCQDILTNEYQAV</sequence>
<keyword evidence="2" id="KW-1185">Reference proteome</keyword>
<dbReference type="SUPFAM" id="SSF52777">
    <property type="entry name" value="CoA-dependent acyltransferases"/>
    <property type="match status" value="1"/>
</dbReference>
<accession>A0A0D8JSQ8</accession>
<dbReference type="GeneID" id="24163496"/>
<dbReference type="STRING" id="246410.A0A0D8JSQ8"/>
<dbReference type="VEuPathDB" id="FungiDB:CIMG_10949"/>
<gene>
    <name evidence="1" type="ORF">CIMG_10949</name>
</gene>